<dbReference type="PANTHER" id="PTHR45949:SF2">
    <property type="entry name" value="SORTING NEXIN-4"/>
    <property type="match status" value="1"/>
</dbReference>
<feature type="compositionally biased region" description="Polar residues" evidence="10">
    <location>
        <begin position="53"/>
        <end position="63"/>
    </location>
</feature>
<evidence type="ECO:0000259" key="11">
    <source>
        <dbReference type="PROSITE" id="PS50195"/>
    </source>
</evidence>
<dbReference type="CDD" id="cd06863">
    <property type="entry name" value="PX_Atg24p"/>
    <property type="match status" value="1"/>
</dbReference>
<sequence>MPDLPANQDRRRWGLSERTALLSSAMTTDKEWLGELRVQIVDPRKEAPGFSGSDASDTPSTAGRSQTFVSYGVRAETTLPHFSQSYMVTRKRFQDFVFLRNALVKDFPACTIPPLPDKHRIVFHTAGYLTGDRFSPEFIQRRTMELQLFLERICRHPTLQRAKIVQQFLESNEWHMDMHTYSGQSVGTGSSSQALPPPSQHGLLDSMGDVFINAFARVRRPDPKFVAVRHALEEQEDRDTQLERVLLRHRTHVSVVALDELYSTHMGASTEDLSTDYHDMAHAFEQLAILESGMAGALQRVGAAMKSMAELETQFTSRVTDDLLTLVYAQHAFLQSHKALLKQRDAKQLDFEGLTDYLHTAVTERERLTGLGGADGISEPGAVRGTGLRGYMRSTLDRMWGVDEEQARIDRLQRLDKRIGELQEAVQTAHMHAQAFNEHAELEHRVFELGRRQEEHQMLRLYVDGQVALHEQGVALWDELLQALEEPLPLTAGDKLSEPHHPTSASV</sequence>
<evidence type="ECO:0000256" key="6">
    <source>
        <dbReference type="ARBA" id="ARBA00023121"/>
    </source>
</evidence>
<dbReference type="InterPro" id="IPR027267">
    <property type="entry name" value="AH/BAR_dom_sf"/>
</dbReference>
<evidence type="ECO:0000256" key="7">
    <source>
        <dbReference type="ARBA" id="ARBA00023136"/>
    </source>
</evidence>
<evidence type="ECO:0000256" key="10">
    <source>
        <dbReference type="SAM" id="MobiDB-lite"/>
    </source>
</evidence>
<name>A0AAF0ERX0_9BASI</name>
<reference evidence="12" key="1">
    <citation type="submission" date="2023-03" db="EMBL/GenBank/DDBJ databases">
        <title>Mating type loci evolution in Malassezia.</title>
        <authorList>
            <person name="Coelho M.A."/>
        </authorList>
    </citation>
    <scope>NUCLEOTIDE SEQUENCE</scope>
    <source>
        <strain evidence="12">CBS 9557</strain>
    </source>
</reference>
<dbReference type="GO" id="GO:0005769">
    <property type="term" value="C:early endosome"/>
    <property type="evidence" value="ECO:0007669"/>
    <property type="project" value="TreeGrafter"/>
</dbReference>
<dbReference type="GO" id="GO:0015031">
    <property type="term" value="P:protein transport"/>
    <property type="evidence" value="ECO:0007669"/>
    <property type="project" value="TreeGrafter"/>
</dbReference>
<keyword evidence="6" id="KW-0446">Lipid-binding</keyword>
<dbReference type="SUPFAM" id="SSF64268">
    <property type="entry name" value="PX domain"/>
    <property type="match status" value="1"/>
</dbReference>
<dbReference type="Pfam" id="PF00787">
    <property type="entry name" value="PX"/>
    <property type="match status" value="1"/>
</dbReference>
<dbReference type="InterPro" id="IPR036871">
    <property type="entry name" value="PX_dom_sf"/>
</dbReference>
<dbReference type="AlphaFoldDB" id="A0AAF0ERX0"/>
<keyword evidence="13" id="KW-1185">Reference proteome</keyword>
<dbReference type="Proteomes" id="UP001213623">
    <property type="component" value="Chromosome 3"/>
</dbReference>
<dbReference type="GO" id="GO:0000407">
    <property type="term" value="C:phagophore assembly site"/>
    <property type="evidence" value="ECO:0007669"/>
    <property type="project" value="TreeGrafter"/>
</dbReference>
<dbReference type="PROSITE" id="PS50195">
    <property type="entry name" value="PX"/>
    <property type="match status" value="1"/>
</dbReference>
<evidence type="ECO:0000256" key="8">
    <source>
        <dbReference type="ARBA" id="ARBA00040748"/>
    </source>
</evidence>
<dbReference type="GO" id="GO:0061709">
    <property type="term" value="P:reticulophagy"/>
    <property type="evidence" value="ECO:0007669"/>
    <property type="project" value="TreeGrafter"/>
</dbReference>
<proteinExistence type="inferred from homology"/>
<evidence type="ECO:0000256" key="1">
    <source>
        <dbReference type="ARBA" id="ARBA00004184"/>
    </source>
</evidence>
<dbReference type="PANTHER" id="PTHR45949">
    <property type="entry name" value="SORTING NEXIN-4"/>
    <property type="match status" value="1"/>
</dbReference>
<protein>
    <recommendedName>
        <fullName evidence="8">Sorting nexin-4</fullName>
    </recommendedName>
    <alternativeName>
        <fullName evidence="9">Autophagy-related protein 24</fullName>
    </alternativeName>
</protein>
<dbReference type="GO" id="GO:0034727">
    <property type="term" value="P:piecemeal microautophagy of the nucleus"/>
    <property type="evidence" value="ECO:0007669"/>
    <property type="project" value="TreeGrafter"/>
</dbReference>
<comment type="similarity">
    <text evidence="3">Belongs to the sorting nexin family.</text>
</comment>
<feature type="domain" description="PX" evidence="11">
    <location>
        <begin position="49"/>
        <end position="176"/>
    </location>
</feature>
<dbReference type="Gene3D" id="3.30.1520.10">
    <property type="entry name" value="Phox-like domain"/>
    <property type="match status" value="1"/>
</dbReference>
<dbReference type="GO" id="GO:0000422">
    <property type="term" value="P:autophagy of mitochondrion"/>
    <property type="evidence" value="ECO:0007669"/>
    <property type="project" value="TreeGrafter"/>
</dbReference>
<keyword evidence="5" id="KW-0963">Cytoplasm</keyword>
<evidence type="ECO:0000313" key="12">
    <source>
        <dbReference type="EMBL" id="WFD27137.1"/>
    </source>
</evidence>
<comment type="subcellular location">
    <subcellularLocation>
        <location evidence="2">Cytoplasm</location>
    </subcellularLocation>
    <subcellularLocation>
        <location evidence="1">Endomembrane system</location>
        <topology evidence="1">Peripheral membrane protein</topology>
    </subcellularLocation>
</comment>
<dbReference type="SUPFAM" id="SSF103657">
    <property type="entry name" value="BAR/IMD domain-like"/>
    <property type="match status" value="1"/>
</dbReference>
<evidence type="ECO:0000256" key="2">
    <source>
        <dbReference type="ARBA" id="ARBA00004496"/>
    </source>
</evidence>
<dbReference type="Gene3D" id="1.20.1270.60">
    <property type="entry name" value="Arfaptin homology (AH) domain/BAR domain"/>
    <property type="match status" value="1"/>
</dbReference>
<gene>
    <name evidence="12" type="primary">SNX4</name>
    <name evidence="12" type="ORF">MNAN1_002133</name>
</gene>
<evidence type="ECO:0000313" key="13">
    <source>
        <dbReference type="Proteomes" id="UP001213623"/>
    </source>
</evidence>
<evidence type="ECO:0000256" key="9">
    <source>
        <dbReference type="ARBA" id="ARBA00041273"/>
    </source>
</evidence>
<dbReference type="GO" id="GO:0032456">
    <property type="term" value="P:endocytic recycling"/>
    <property type="evidence" value="ECO:0007669"/>
    <property type="project" value="TreeGrafter"/>
</dbReference>
<organism evidence="12 13">
    <name type="scientific">Malassezia nana</name>
    <dbReference type="NCBI Taxonomy" id="180528"/>
    <lineage>
        <taxon>Eukaryota</taxon>
        <taxon>Fungi</taxon>
        <taxon>Dikarya</taxon>
        <taxon>Basidiomycota</taxon>
        <taxon>Ustilaginomycotina</taxon>
        <taxon>Malasseziomycetes</taxon>
        <taxon>Malasseziales</taxon>
        <taxon>Malasseziaceae</taxon>
        <taxon>Malassezia</taxon>
    </lineage>
</organism>
<dbReference type="InterPro" id="IPR001683">
    <property type="entry name" value="PX_dom"/>
</dbReference>
<evidence type="ECO:0000256" key="4">
    <source>
        <dbReference type="ARBA" id="ARBA00022448"/>
    </source>
</evidence>
<dbReference type="GO" id="GO:0035091">
    <property type="term" value="F:phosphatidylinositol binding"/>
    <property type="evidence" value="ECO:0007669"/>
    <property type="project" value="InterPro"/>
</dbReference>
<accession>A0AAF0ERX0</accession>
<evidence type="ECO:0000256" key="3">
    <source>
        <dbReference type="ARBA" id="ARBA00010883"/>
    </source>
</evidence>
<keyword evidence="7" id="KW-0472">Membrane</keyword>
<keyword evidence="4" id="KW-0813">Transport</keyword>
<dbReference type="SMART" id="SM00312">
    <property type="entry name" value="PX"/>
    <property type="match status" value="1"/>
</dbReference>
<feature type="region of interest" description="Disordered" evidence="10">
    <location>
        <begin position="44"/>
        <end position="63"/>
    </location>
</feature>
<dbReference type="EMBL" id="CP119894">
    <property type="protein sequence ID" value="WFD27137.1"/>
    <property type="molecule type" value="Genomic_DNA"/>
</dbReference>
<evidence type="ECO:0000256" key="5">
    <source>
        <dbReference type="ARBA" id="ARBA00022490"/>
    </source>
</evidence>